<dbReference type="Pfam" id="PF06429">
    <property type="entry name" value="Flg_bbr_C"/>
    <property type="match status" value="1"/>
</dbReference>
<proteinExistence type="inferred from homology"/>
<feature type="domain" description="Flagellar hook-associated protein FlgK helical" evidence="9">
    <location>
        <begin position="85"/>
        <end position="317"/>
    </location>
</feature>
<protein>
    <recommendedName>
        <fullName evidence="4">Flagellar hook-associated protein 1</fullName>
    </recommendedName>
</protein>
<dbReference type="AlphaFoldDB" id="A0A3M8Q8N6"/>
<dbReference type="SUPFAM" id="SSF64518">
    <property type="entry name" value="Phase 1 flagellin"/>
    <property type="match status" value="1"/>
</dbReference>
<keyword evidence="6" id="KW-0975">Bacterial flagellum</keyword>
<keyword evidence="11" id="KW-1185">Reference proteome</keyword>
<dbReference type="GO" id="GO:0005576">
    <property type="term" value="C:extracellular region"/>
    <property type="evidence" value="ECO:0007669"/>
    <property type="project" value="UniProtKB-SubCell"/>
</dbReference>
<dbReference type="Proteomes" id="UP000280507">
    <property type="component" value="Unassembled WGS sequence"/>
</dbReference>
<evidence type="ECO:0000313" key="11">
    <source>
        <dbReference type="Proteomes" id="UP000280507"/>
    </source>
</evidence>
<dbReference type="InterPro" id="IPR053927">
    <property type="entry name" value="FlgK_helical"/>
</dbReference>
<evidence type="ECO:0000256" key="3">
    <source>
        <dbReference type="ARBA" id="ARBA00009677"/>
    </source>
</evidence>
<dbReference type="OrthoDB" id="9802553at2"/>
<dbReference type="InterPro" id="IPR002371">
    <property type="entry name" value="FlgK"/>
</dbReference>
<evidence type="ECO:0000256" key="1">
    <source>
        <dbReference type="ARBA" id="ARBA00004365"/>
    </source>
</evidence>
<comment type="similarity">
    <text evidence="3">Belongs to the flagella basal body rod proteins family.</text>
</comment>
<dbReference type="RefSeq" id="WP_123094903.1">
    <property type="nucleotide sequence ID" value="NZ_RIZG01000002.1"/>
</dbReference>
<keyword evidence="10" id="KW-0969">Cilium</keyword>
<keyword evidence="10" id="KW-0282">Flagellum</keyword>
<dbReference type="NCBIfam" id="TIGR02492">
    <property type="entry name" value="flgK_ends"/>
    <property type="match status" value="1"/>
</dbReference>
<accession>A0A3M8Q8N6</accession>
<dbReference type="GO" id="GO:0044780">
    <property type="term" value="P:bacterial-type flagellum assembly"/>
    <property type="evidence" value="ECO:0007669"/>
    <property type="project" value="InterPro"/>
</dbReference>
<dbReference type="Pfam" id="PF22638">
    <property type="entry name" value="FlgK_D1"/>
    <property type="match status" value="1"/>
</dbReference>
<evidence type="ECO:0000256" key="7">
    <source>
        <dbReference type="SAM" id="MobiDB-lite"/>
    </source>
</evidence>
<evidence type="ECO:0000259" key="8">
    <source>
        <dbReference type="Pfam" id="PF06429"/>
    </source>
</evidence>
<evidence type="ECO:0000256" key="6">
    <source>
        <dbReference type="ARBA" id="ARBA00023143"/>
    </source>
</evidence>
<reference evidence="10 11" key="1">
    <citation type="journal article" date="2012" name="Int. J. Syst. Evol. Microbiol.">
        <title>Marinomonas hwangdonensis sp. nov., isolated from seawater.</title>
        <authorList>
            <person name="Jung Y.T."/>
            <person name="Oh T.K."/>
            <person name="Yoon J.H."/>
        </authorList>
    </citation>
    <scope>NUCLEOTIDE SEQUENCE [LARGE SCALE GENOMIC DNA]</scope>
    <source>
        <strain evidence="10 11">HDW-15</strain>
    </source>
</reference>
<comment type="subcellular location">
    <subcellularLocation>
        <location evidence="1">Bacterial flagellum</location>
    </subcellularLocation>
    <subcellularLocation>
        <location evidence="2">Secreted</location>
    </subcellularLocation>
</comment>
<sequence length="658" mass="70776">MSSNLYSIGLSGLQSSNARINTTGHNTTNVNTEGYSRQRTDVVSSPAGGVVLRDTGRLVDQFVSSQIRSDTSEFNYYDTYRSMMSMSDELFSEESVSLSGYLDSAFTALQNANNDPTSSSLRQLAHSSLNNLVEQYNSLSNLVTRQEDLADDQISTSLVDINSITAKMSDLNGKILREESLSTSPANELRDQQELLAKELSEYLDIKAQFDKNGLMTVQLTNGQPLLMDQKPTELKMVTNPLDPSTPSLEVDFGTHRVGLKSSALGGSVGGLMDFRSEFSALADRTLGQNAIAIADAMNMQNGKGLDANGRMGGELFAMGDISIHSTQDNAHKLDNISVKVSAGEAAKITKETFELAKISDSQLVLKRYDASGQSSGQSLLFDPTNMTPDAQGYYKIEELGLDIRVADMALIDNNDVFRFTPTQGASANLAMQAKNGDAIALSAPVGVVTNSDNLSDAKISLSSVSNTRPETSAFASNGELYPNAPHEIYFTSPNSYVVRDRFGSELANINNVVEYSNLLEQAGLAREAGFDVSVSSVPQRGDSFSISTEVMGPSDNFNGIALMGLQNQSLVEGKASVSKAFSGLVSHIGSKTAEVSGHAEASEVVMNDSINRRDRLSAVSLDEEAVNLMRYQQSYSASAQVISAARTTFDTLLGITR</sequence>
<dbReference type="PANTHER" id="PTHR30033:SF1">
    <property type="entry name" value="FLAGELLAR HOOK-ASSOCIATED PROTEIN 1"/>
    <property type="match status" value="1"/>
</dbReference>
<feature type="region of interest" description="Disordered" evidence="7">
    <location>
        <begin position="19"/>
        <end position="42"/>
    </location>
</feature>
<evidence type="ECO:0000259" key="9">
    <source>
        <dbReference type="Pfam" id="PF22638"/>
    </source>
</evidence>
<feature type="compositionally biased region" description="Polar residues" evidence="7">
    <location>
        <begin position="33"/>
        <end position="42"/>
    </location>
</feature>
<dbReference type="EMBL" id="RIZG01000002">
    <property type="protein sequence ID" value="RNF52355.1"/>
    <property type="molecule type" value="Genomic_DNA"/>
</dbReference>
<comment type="caution">
    <text evidence="10">The sequence shown here is derived from an EMBL/GenBank/DDBJ whole genome shotgun (WGS) entry which is preliminary data.</text>
</comment>
<dbReference type="GO" id="GO:0009424">
    <property type="term" value="C:bacterial-type flagellum hook"/>
    <property type="evidence" value="ECO:0007669"/>
    <property type="project" value="InterPro"/>
</dbReference>
<name>A0A3M8Q8N6_9GAMM</name>
<dbReference type="PRINTS" id="PR01005">
    <property type="entry name" value="FLGHOOKAP1"/>
</dbReference>
<dbReference type="GO" id="GO:0005198">
    <property type="term" value="F:structural molecule activity"/>
    <property type="evidence" value="ECO:0007669"/>
    <property type="project" value="InterPro"/>
</dbReference>
<dbReference type="InterPro" id="IPR010930">
    <property type="entry name" value="Flg_bb/hook_C_dom"/>
</dbReference>
<evidence type="ECO:0000256" key="5">
    <source>
        <dbReference type="ARBA" id="ARBA00022525"/>
    </source>
</evidence>
<evidence type="ECO:0000256" key="4">
    <source>
        <dbReference type="ARBA" id="ARBA00016244"/>
    </source>
</evidence>
<evidence type="ECO:0000256" key="2">
    <source>
        <dbReference type="ARBA" id="ARBA00004613"/>
    </source>
</evidence>
<keyword evidence="10" id="KW-0966">Cell projection</keyword>
<feature type="domain" description="Flagellar basal-body/hook protein C-terminal" evidence="8">
    <location>
        <begin position="618"/>
        <end position="654"/>
    </location>
</feature>
<keyword evidence="5" id="KW-0964">Secreted</keyword>
<feature type="compositionally biased region" description="Low complexity" evidence="7">
    <location>
        <begin position="21"/>
        <end position="32"/>
    </location>
</feature>
<dbReference type="PANTHER" id="PTHR30033">
    <property type="entry name" value="FLAGELLAR HOOK-ASSOCIATED PROTEIN 1"/>
    <property type="match status" value="1"/>
</dbReference>
<organism evidence="10 11">
    <name type="scientific">Marinomonas hwangdonensis</name>
    <dbReference type="NCBI Taxonomy" id="1053647"/>
    <lineage>
        <taxon>Bacteria</taxon>
        <taxon>Pseudomonadati</taxon>
        <taxon>Pseudomonadota</taxon>
        <taxon>Gammaproteobacteria</taxon>
        <taxon>Oceanospirillales</taxon>
        <taxon>Oceanospirillaceae</taxon>
        <taxon>Marinomonas</taxon>
    </lineage>
</organism>
<evidence type="ECO:0000313" key="10">
    <source>
        <dbReference type="EMBL" id="RNF52355.1"/>
    </source>
</evidence>
<gene>
    <name evidence="10" type="primary">flgK</name>
    <name evidence="10" type="ORF">EBI00_05520</name>
</gene>